<evidence type="ECO:0000313" key="2">
    <source>
        <dbReference type="Proteomes" id="UP000765507"/>
    </source>
</evidence>
<proteinExistence type="predicted"/>
<accession>A0A8T1TDR0</accession>
<dbReference type="Proteomes" id="UP000765507">
    <property type="component" value="Unassembled WGS sequence"/>
</dbReference>
<comment type="caution">
    <text evidence="1">The sequence shown here is derived from an EMBL/GenBank/DDBJ whole genome shotgun (WGS) entry which is preliminary data.</text>
</comment>
<gene>
    <name evidence="1" type="ORF">G0U57_004575</name>
</gene>
<dbReference type="OrthoDB" id="9031042at2759"/>
<dbReference type="EMBL" id="JAHGAV010000015">
    <property type="protein sequence ID" value="KAG6938925.1"/>
    <property type="molecule type" value="Genomic_DNA"/>
</dbReference>
<dbReference type="AlphaFoldDB" id="A0A8T1TDR0"/>
<evidence type="ECO:0000313" key="1">
    <source>
        <dbReference type="EMBL" id="KAG6938925.1"/>
    </source>
</evidence>
<organism evidence="1 2">
    <name type="scientific">Chelydra serpentina</name>
    <name type="common">Snapping turtle</name>
    <name type="synonym">Testudo serpentina</name>
    <dbReference type="NCBI Taxonomy" id="8475"/>
    <lineage>
        <taxon>Eukaryota</taxon>
        <taxon>Metazoa</taxon>
        <taxon>Chordata</taxon>
        <taxon>Craniata</taxon>
        <taxon>Vertebrata</taxon>
        <taxon>Euteleostomi</taxon>
        <taxon>Archelosauria</taxon>
        <taxon>Testudinata</taxon>
        <taxon>Testudines</taxon>
        <taxon>Cryptodira</taxon>
        <taxon>Durocryptodira</taxon>
        <taxon>Americhelydia</taxon>
        <taxon>Chelydroidea</taxon>
        <taxon>Chelydridae</taxon>
        <taxon>Chelydra</taxon>
    </lineage>
</organism>
<reference evidence="1 2" key="1">
    <citation type="journal article" date="2020" name="G3 (Bethesda)">
        <title>Draft Genome of the Common Snapping Turtle, Chelydra serpentina, a Model for Phenotypic Plasticity in Reptiles.</title>
        <authorList>
            <person name="Das D."/>
            <person name="Singh S.K."/>
            <person name="Bierstedt J."/>
            <person name="Erickson A."/>
            <person name="Galli G.L.J."/>
            <person name="Crossley D.A. 2nd"/>
            <person name="Rhen T."/>
        </authorList>
    </citation>
    <scope>NUCLEOTIDE SEQUENCE [LARGE SCALE GENOMIC DNA]</scope>
    <source>
        <strain evidence="1">KW</strain>
    </source>
</reference>
<keyword evidence="2" id="KW-1185">Reference proteome</keyword>
<sequence>PVPSGDSILKKLMFCRCGQMPQHGLFPTGDIFQSVTKKTISSPATVMGPCKPEPARECCHREIPDNTNETYWYSNQSVFPTHSSLENICKQEVTRGQFTNTQSYFENSVPAKTVTNELLKEGKRMEMGESGNIRSDMDAAAMQHICAHGMYVAAPPEDGGREKTLPEYSVYHPHCCPSCQPAATQKLGTSSDYYNCFKSKQKEPESYLSIERGYTVDPCLGNRSQCKCSQEIPLPYLEQSITYEENRATLPKRNGPDLIQDFSQNHCGWKRLEERAGCLGRQSSVWPAGGRGAE</sequence>
<feature type="non-terminal residue" evidence="1">
    <location>
        <position position="294"/>
    </location>
</feature>
<protein>
    <submittedName>
        <fullName evidence="1">Uncharacterized protein</fullName>
    </submittedName>
</protein>
<name>A0A8T1TDR0_CHESE</name>